<dbReference type="EMBL" id="JAEUBF010000131">
    <property type="protein sequence ID" value="KAH3680332.1"/>
    <property type="molecule type" value="Genomic_DNA"/>
</dbReference>
<reference evidence="3" key="2">
    <citation type="submission" date="2021-01" db="EMBL/GenBank/DDBJ databases">
        <authorList>
            <person name="Schikora-Tamarit M.A."/>
        </authorList>
    </citation>
    <scope>NUCLEOTIDE SEQUENCE</scope>
    <source>
        <strain evidence="3">CBS6341</strain>
    </source>
</reference>
<evidence type="ECO:0000256" key="1">
    <source>
        <dbReference type="SAM" id="MobiDB-lite"/>
    </source>
</evidence>
<dbReference type="Proteomes" id="UP000769528">
    <property type="component" value="Unassembled WGS sequence"/>
</dbReference>
<gene>
    <name evidence="3" type="ORF">WICMUC_000399</name>
</gene>
<dbReference type="InterPro" id="IPR028095">
    <property type="entry name" value="Mso1_N_dom"/>
</dbReference>
<name>A0A9P8PY48_9ASCO</name>
<reference evidence="3" key="1">
    <citation type="journal article" date="2021" name="Open Biol.">
        <title>Shared evolutionary footprints suggest mitochondrial oxidative damage underlies multiple complex I losses in fungi.</title>
        <authorList>
            <person name="Schikora-Tamarit M.A."/>
            <person name="Marcet-Houben M."/>
            <person name="Nosek J."/>
            <person name="Gabaldon T."/>
        </authorList>
    </citation>
    <scope>NUCLEOTIDE SEQUENCE</scope>
    <source>
        <strain evidence="3">CBS6341</strain>
    </source>
</reference>
<dbReference type="OrthoDB" id="3981242at2759"/>
<feature type="domain" description="Mso1 N-terminal" evidence="2">
    <location>
        <begin position="22"/>
        <end position="55"/>
    </location>
</feature>
<sequence>MSDNKFWSKFKTSTSKIQGLVKIKEHDGDSIKSTIIHKALVQFYDSKNEDYPTWLGEENKSRTQEIQQHHRNVNNFERLHIDQNQQKSTPVAEVQANQPRPRRANPGLNSFKDIYGSSRETEGTTTQTNVSSSSANSRMKEKLRRNNYKNNFTG</sequence>
<accession>A0A9P8PY48</accession>
<dbReference type="AlphaFoldDB" id="A0A9P8PY48"/>
<keyword evidence="4" id="KW-1185">Reference proteome</keyword>
<feature type="region of interest" description="Disordered" evidence="1">
    <location>
        <begin position="82"/>
        <end position="154"/>
    </location>
</feature>
<evidence type="ECO:0000259" key="2">
    <source>
        <dbReference type="Pfam" id="PF14475"/>
    </source>
</evidence>
<comment type="caution">
    <text evidence="3">The sequence shown here is derived from an EMBL/GenBank/DDBJ whole genome shotgun (WGS) entry which is preliminary data.</text>
</comment>
<organism evidence="3 4">
    <name type="scientific">Wickerhamomyces mucosus</name>
    <dbReference type="NCBI Taxonomy" id="1378264"/>
    <lineage>
        <taxon>Eukaryota</taxon>
        <taxon>Fungi</taxon>
        <taxon>Dikarya</taxon>
        <taxon>Ascomycota</taxon>
        <taxon>Saccharomycotina</taxon>
        <taxon>Saccharomycetes</taxon>
        <taxon>Phaffomycetales</taxon>
        <taxon>Wickerhamomycetaceae</taxon>
        <taxon>Wickerhamomyces</taxon>
    </lineage>
</organism>
<evidence type="ECO:0000313" key="3">
    <source>
        <dbReference type="EMBL" id="KAH3680332.1"/>
    </source>
</evidence>
<feature type="compositionally biased region" description="Polar residues" evidence="1">
    <location>
        <begin position="123"/>
        <end position="137"/>
    </location>
</feature>
<proteinExistence type="predicted"/>
<evidence type="ECO:0000313" key="4">
    <source>
        <dbReference type="Proteomes" id="UP000769528"/>
    </source>
</evidence>
<protein>
    <recommendedName>
        <fullName evidence="2">Mso1 N-terminal domain-containing protein</fullName>
    </recommendedName>
</protein>
<dbReference type="Pfam" id="PF14475">
    <property type="entry name" value="Mso1_Sec1_bdg"/>
    <property type="match status" value="1"/>
</dbReference>